<evidence type="ECO:0000313" key="2">
    <source>
        <dbReference type="Proteomes" id="UP000003438"/>
    </source>
</evidence>
<dbReference type="AlphaFoldDB" id="D1PMF4"/>
<dbReference type="HOGENOM" id="CLU_1937050_0_0_9"/>
<dbReference type="Proteomes" id="UP000003438">
    <property type="component" value="Unassembled WGS sequence"/>
</dbReference>
<accession>D1PMF4</accession>
<reference evidence="1" key="1">
    <citation type="submission" date="2009-12" db="EMBL/GenBank/DDBJ databases">
        <authorList>
            <person name="Weinstock G."/>
            <person name="Sodergren E."/>
            <person name="Clifton S."/>
            <person name="Fulton L."/>
            <person name="Fulton B."/>
            <person name="Courtney L."/>
            <person name="Fronick C."/>
            <person name="Harrison M."/>
            <person name="Strong C."/>
            <person name="Farmer C."/>
            <person name="Delahaunty K."/>
            <person name="Markovic C."/>
            <person name="Hall O."/>
            <person name="Minx P."/>
            <person name="Tomlinson C."/>
            <person name="Mitreva M."/>
            <person name="Nelson J."/>
            <person name="Hou S."/>
            <person name="Wollam A."/>
            <person name="Pepin K.H."/>
            <person name="Johnson M."/>
            <person name="Bhonagiri V."/>
            <person name="Nash W.E."/>
            <person name="Warren W."/>
            <person name="Chinwalla A."/>
            <person name="Mardis E.R."/>
            <person name="Wilson R.K."/>
        </authorList>
    </citation>
    <scope>NUCLEOTIDE SEQUENCE [LARGE SCALE GENOMIC DNA]</scope>
    <source>
        <strain evidence="1">DSM 15176</strain>
    </source>
</reference>
<organism evidence="1 2">
    <name type="scientific">Subdoligranulum variabile DSM 15176</name>
    <dbReference type="NCBI Taxonomy" id="411471"/>
    <lineage>
        <taxon>Bacteria</taxon>
        <taxon>Bacillati</taxon>
        <taxon>Bacillota</taxon>
        <taxon>Clostridia</taxon>
        <taxon>Eubacteriales</taxon>
        <taxon>Oscillospiraceae</taxon>
        <taxon>Subdoligranulum</taxon>
    </lineage>
</organism>
<name>D1PMF4_9FIRM</name>
<evidence type="ECO:0000313" key="1">
    <source>
        <dbReference type="EMBL" id="EFB75739.1"/>
    </source>
</evidence>
<keyword evidence="2" id="KW-1185">Reference proteome</keyword>
<protein>
    <submittedName>
        <fullName evidence="1">Uncharacterized protein</fullName>
    </submittedName>
</protein>
<gene>
    <name evidence="1" type="ORF">SUBVAR_05514</name>
</gene>
<dbReference type="STRING" id="411471.SUBVAR_05514"/>
<sequence>MSHFPVAVLGQVNNVKHTTDLFVRNSFQVCHDFQVFFRRQVEISGWRFNQAAGLAKQLQTIGFSEFFAEQKDLPGAGVNQSQQHFHGGAFSGTIGADKAVHGTLGNMQIQMIYGSLPIIGFTELSGFDDD</sequence>
<comment type="caution">
    <text evidence="1">The sequence shown here is derived from an EMBL/GenBank/DDBJ whole genome shotgun (WGS) entry which is preliminary data.</text>
</comment>
<dbReference type="EMBL" id="ACBY02000023">
    <property type="protein sequence ID" value="EFB75739.1"/>
    <property type="molecule type" value="Genomic_DNA"/>
</dbReference>
<proteinExistence type="predicted"/>